<protein>
    <recommendedName>
        <fullName evidence="4">Death domain-containing protein</fullName>
    </recommendedName>
</protein>
<evidence type="ECO:0000313" key="2">
    <source>
        <dbReference type="EMBL" id="KAK6181608.1"/>
    </source>
</evidence>
<dbReference type="EMBL" id="JAZGQO010000007">
    <property type="protein sequence ID" value="KAK6181608.1"/>
    <property type="molecule type" value="Genomic_DNA"/>
</dbReference>
<feature type="compositionally biased region" description="Basic and acidic residues" evidence="1">
    <location>
        <begin position="35"/>
        <end position="44"/>
    </location>
</feature>
<gene>
    <name evidence="2" type="ORF">SNE40_009430</name>
</gene>
<dbReference type="Gene3D" id="1.10.533.10">
    <property type="entry name" value="Death Domain, Fas"/>
    <property type="match status" value="1"/>
</dbReference>
<feature type="region of interest" description="Disordered" evidence="1">
    <location>
        <begin position="1"/>
        <end position="66"/>
    </location>
</feature>
<feature type="compositionally biased region" description="Basic and acidic residues" evidence="1">
    <location>
        <begin position="7"/>
        <end position="22"/>
    </location>
</feature>
<name>A0AAN8JVG1_PATCE</name>
<dbReference type="SUPFAM" id="SSF54236">
    <property type="entry name" value="Ubiquitin-like"/>
    <property type="match status" value="1"/>
</dbReference>
<evidence type="ECO:0000256" key="1">
    <source>
        <dbReference type="SAM" id="MobiDB-lite"/>
    </source>
</evidence>
<accession>A0AAN8JVG1</accession>
<keyword evidence="3" id="KW-1185">Reference proteome</keyword>
<evidence type="ECO:0000313" key="3">
    <source>
        <dbReference type="Proteomes" id="UP001347796"/>
    </source>
</evidence>
<dbReference type="SUPFAM" id="SSF47986">
    <property type="entry name" value="DEATH domain"/>
    <property type="match status" value="1"/>
</dbReference>
<comment type="caution">
    <text evidence="2">The sequence shown here is derived from an EMBL/GenBank/DDBJ whole genome shotgun (WGS) entry which is preliminary data.</text>
</comment>
<dbReference type="AlphaFoldDB" id="A0AAN8JVG1"/>
<reference evidence="2 3" key="1">
    <citation type="submission" date="2024-01" db="EMBL/GenBank/DDBJ databases">
        <title>The genome of the rayed Mediterranean limpet Patella caerulea (Linnaeus, 1758).</title>
        <authorList>
            <person name="Anh-Thu Weber A."/>
            <person name="Halstead-Nussloch G."/>
        </authorList>
    </citation>
    <scope>NUCLEOTIDE SEQUENCE [LARGE SCALE GENOMIC DNA]</scope>
    <source>
        <strain evidence="2">AATW-2023a</strain>
        <tissue evidence="2">Whole specimen</tissue>
    </source>
</reference>
<dbReference type="Proteomes" id="UP001347796">
    <property type="component" value="Unassembled WGS sequence"/>
</dbReference>
<proteinExistence type="predicted"/>
<organism evidence="2 3">
    <name type="scientific">Patella caerulea</name>
    <name type="common">Rayed Mediterranean limpet</name>
    <dbReference type="NCBI Taxonomy" id="87958"/>
    <lineage>
        <taxon>Eukaryota</taxon>
        <taxon>Metazoa</taxon>
        <taxon>Spiralia</taxon>
        <taxon>Lophotrochozoa</taxon>
        <taxon>Mollusca</taxon>
        <taxon>Gastropoda</taxon>
        <taxon>Patellogastropoda</taxon>
        <taxon>Patelloidea</taxon>
        <taxon>Patellidae</taxon>
        <taxon>Patella</taxon>
    </lineage>
</organism>
<evidence type="ECO:0008006" key="4">
    <source>
        <dbReference type="Google" id="ProtNLM"/>
    </source>
</evidence>
<dbReference type="InterPro" id="IPR029071">
    <property type="entry name" value="Ubiquitin-like_domsf"/>
</dbReference>
<dbReference type="InterPro" id="IPR011029">
    <property type="entry name" value="DEATH-like_dom_sf"/>
</dbReference>
<sequence>MNIPKLDSIHSGDKDADEERRPVTYLDESECSLEDNMRRTRVDDDNIDSPMTSGPISNPFGSGRTGMQAEEHQPIRKTSFFEFEGSDVFSLPEFPNNWLSPLRVIEGCSMVHVFDMRNGQIVEGEMKIFDVKPNLLIQRLAACLKVREQALLTNPASDQIRAPTTFVAVLEEPYKGKLTVFLLWENGNSVYYCATLDINATTDTLTVLLKRMIQQTKAQPFCLFYKDKKLLPGIILSQRMPDGSGIIVRITRPQSLKCVYRASSRTEHIYSVDCLTTDSVEELKLKIRKTILEETKQESKLGKKVFHSYMWLTIGNIIFEDSDFIWPSDKLSKVRRHRLLAGDYDVVIHLQPQQAIVINVIVKANEDRDSVDNLLIIQRSISTRELRYHVSTLLLKLICNRKKITEVEDISVFPEIHDQCKMQATIRNALNVIVKSQGKSYQIPVMKLDLVLHLKGMFAGTVKKTKTYIKLCFEDKEPDDYQRIEQAHIKDNSEVAAEILDTRIIIRVCKSGLSNTHLIIDDIREVRVRDLKNFCISTMDLNHDIDLHILGKYVRFEDNCVLDEVGLTTKSVLFITAKDGVVQSGECVRDIYETDENGVINIRKGVIKHGHIFFANAVTNIQTNNQSDEPLKVENHRGIRKAYQHEINVCIKAKVDQCDDLELPWEPARELQIVNYETSLELQCKPVISYGHSSNLKHSLTELTMAVREPPGVASDSLLRRLTDELPGNLWQSFMRDLLKDCVISKVVASWPNDVNEQIYQCLLTWKRRNGVEAKTKILAKALLDHHLKSIHDELFDYETV</sequence>
<feature type="compositionally biased region" description="Polar residues" evidence="1">
    <location>
        <begin position="49"/>
        <end position="60"/>
    </location>
</feature>